<keyword evidence="2" id="KW-1185">Reference proteome</keyword>
<name>A0A1E1MFY0_RHYSE</name>
<evidence type="ECO:0000313" key="1">
    <source>
        <dbReference type="EMBL" id="CZT48016.1"/>
    </source>
</evidence>
<gene>
    <name evidence="1" type="ORF">RSE6_08659</name>
</gene>
<evidence type="ECO:0000313" key="2">
    <source>
        <dbReference type="Proteomes" id="UP000177625"/>
    </source>
</evidence>
<organism evidence="1 2">
    <name type="scientific">Rhynchosporium secalis</name>
    <name type="common">Barley scald fungus</name>
    <dbReference type="NCBI Taxonomy" id="38038"/>
    <lineage>
        <taxon>Eukaryota</taxon>
        <taxon>Fungi</taxon>
        <taxon>Dikarya</taxon>
        <taxon>Ascomycota</taxon>
        <taxon>Pezizomycotina</taxon>
        <taxon>Leotiomycetes</taxon>
        <taxon>Helotiales</taxon>
        <taxon>Ploettnerulaceae</taxon>
        <taxon>Rhynchosporium</taxon>
    </lineage>
</organism>
<reference evidence="2" key="1">
    <citation type="submission" date="2016-03" db="EMBL/GenBank/DDBJ databases">
        <authorList>
            <person name="Guldener U."/>
        </authorList>
    </citation>
    <scope>NUCLEOTIDE SEQUENCE [LARGE SCALE GENOMIC DNA]</scope>
</reference>
<sequence length="76" mass="8560">MALITKYFAIHFNAFLPAAAQGRTDVINFLRSDDVKDTPAHIQKLHFKFIANGYSAFKPFFMLALVFADLDTCISC</sequence>
<dbReference type="EMBL" id="FJVC01000319">
    <property type="protein sequence ID" value="CZT48016.1"/>
    <property type="molecule type" value="Genomic_DNA"/>
</dbReference>
<accession>A0A1E1MFY0</accession>
<dbReference type="AlphaFoldDB" id="A0A1E1MFY0"/>
<protein>
    <submittedName>
        <fullName evidence="1">Uncharacterized protein</fullName>
    </submittedName>
</protein>
<proteinExistence type="predicted"/>
<dbReference type="Proteomes" id="UP000177625">
    <property type="component" value="Unassembled WGS sequence"/>
</dbReference>